<proteinExistence type="predicted"/>
<dbReference type="EMBL" id="FOBI01000006">
    <property type="protein sequence ID" value="SEL13687.1"/>
    <property type="molecule type" value="Genomic_DNA"/>
</dbReference>
<reference evidence="2" key="1">
    <citation type="submission" date="2016-10" db="EMBL/GenBank/DDBJ databases">
        <authorList>
            <person name="Varghese N."/>
            <person name="Submissions S."/>
        </authorList>
    </citation>
    <scope>NUCLEOTIDE SEQUENCE [LARGE SCALE GENOMIC DNA]</scope>
    <source>
        <strain evidence="2">CGMCC 1.9127</strain>
    </source>
</reference>
<organism evidence="1 2">
    <name type="scientific">Colwellia chukchiensis</name>
    <dbReference type="NCBI Taxonomy" id="641665"/>
    <lineage>
        <taxon>Bacteria</taxon>
        <taxon>Pseudomonadati</taxon>
        <taxon>Pseudomonadota</taxon>
        <taxon>Gammaproteobacteria</taxon>
        <taxon>Alteromonadales</taxon>
        <taxon>Colwelliaceae</taxon>
        <taxon>Colwellia</taxon>
    </lineage>
</organism>
<name>A0A1H7MSV0_9GAMM</name>
<gene>
    <name evidence="1" type="ORF">SAMN05216262_106101</name>
</gene>
<keyword evidence="2" id="KW-1185">Reference proteome</keyword>
<protein>
    <submittedName>
        <fullName evidence="1">Uncharacterized protein</fullName>
    </submittedName>
</protein>
<evidence type="ECO:0000313" key="2">
    <source>
        <dbReference type="Proteomes" id="UP000199297"/>
    </source>
</evidence>
<dbReference type="STRING" id="641665.GCA_002104455_03277"/>
<dbReference type="AlphaFoldDB" id="A0A1H7MSV0"/>
<evidence type="ECO:0000313" key="1">
    <source>
        <dbReference type="EMBL" id="SEL13687.1"/>
    </source>
</evidence>
<sequence length="79" mass="9366">MNKLIDIFCDVDDFYHQFFPVWEAKLIANRSTKQKRKLEQLKKLSIKIISLKFLTAVIFIIRRKLSLIAVNVPSKVYHC</sequence>
<dbReference type="Proteomes" id="UP000199297">
    <property type="component" value="Unassembled WGS sequence"/>
</dbReference>
<accession>A0A1H7MSV0</accession>